<organism evidence="3 4">
    <name type="scientific">Bradyrhizobium niftali</name>
    <dbReference type="NCBI Taxonomy" id="2560055"/>
    <lineage>
        <taxon>Bacteria</taxon>
        <taxon>Pseudomonadati</taxon>
        <taxon>Pseudomonadota</taxon>
        <taxon>Alphaproteobacteria</taxon>
        <taxon>Hyphomicrobiales</taxon>
        <taxon>Nitrobacteraceae</taxon>
        <taxon>Bradyrhizobium</taxon>
    </lineage>
</organism>
<name>A0A4Y9M0G2_9BRAD</name>
<dbReference type="AlphaFoldDB" id="A0A4Y9M0G2"/>
<dbReference type="EMBL" id="SPQT01000004">
    <property type="protein sequence ID" value="TFV48605.1"/>
    <property type="molecule type" value="Genomic_DNA"/>
</dbReference>
<gene>
    <name evidence="3" type="ORF">E4K65_10910</name>
</gene>
<sequence length="100" mass="11666">MGQARAVKVRYTKRALAQIDQVLTYIEARSPQGAGHMRDRIVALIELLETYPHAGRTTTRAYVRRLLVNPHPYLIDYRVTETEIVIMRFRHAARRPPRAR</sequence>
<evidence type="ECO:0000313" key="3">
    <source>
        <dbReference type="EMBL" id="TFV48605.1"/>
    </source>
</evidence>
<dbReference type="OrthoDB" id="595470at2"/>
<evidence type="ECO:0000256" key="1">
    <source>
        <dbReference type="ARBA" id="ARBA00006226"/>
    </source>
</evidence>
<dbReference type="Gene3D" id="3.30.2310.20">
    <property type="entry name" value="RelE-like"/>
    <property type="match status" value="1"/>
</dbReference>
<accession>A0A4Y9M0G2</accession>
<dbReference type="InterPro" id="IPR035093">
    <property type="entry name" value="RelE/ParE_toxin_dom_sf"/>
</dbReference>
<protein>
    <submittedName>
        <fullName evidence="3">Type II toxin-antitoxin system RelE/ParE family toxin</fullName>
    </submittedName>
</protein>
<reference evidence="3 4" key="1">
    <citation type="submission" date="2019-03" db="EMBL/GenBank/DDBJ databases">
        <title>Bradyrhizobium diversity isolated from nodules of Chamaecrista fasciculata.</title>
        <authorList>
            <person name="Klepa M.S."/>
            <person name="Urquiaga M.O."/>
            <person name="Hungria M."/>
            <person name="Delamuta J.R."/>
        </authorList>
    </citation>
    <scope>NUCLEOTIDE SEQUENCE [LARGE SCALE GENOMIC DNA]</scope>
    <source>
        <strain evidence="3 4">CNPSo 3448</strain>
    </source>
</reference>
<comment type="similarity">
    <text evidence="1">Belongs to the RelE toxin family.</text>
</comment>
<keyword evidence="2" id="KW-1277">Toxin-antitoxin system</keyword>
<evidence type="ECO:0000256" key="2">
    <source>
        <dbReference type="ARBA" id="ARBA00022649"/>
    </source>
</evidence>
<keyword evidence="4" id="KW-1185">Reference proteome</keyword>
<dbReference type="InterPro" id="IPR007712">
    <property type="entry name" value="RelE/ParE_toxin"/>
</dbReference>
<dbReference type="Proteomes" id="UP000297966">
    <property type="component" value="Unassembled WGS sequence"/>
</dbReference>
<dbReference type="Pfam" id="PF05016">
    <property type="entry name" value="ParE_toxin"/>
    <property type="match status" value="1"/>
</dbReference>
<evidence type="ECO:0000313" key="4">
    <source>
        <dbReference type="Proteomes" id="UP000297966"/>
    </source>
</evidence>
<dbReference type="InterPro" id="IPR051803">
    <property type="entry name" value="TA_system_RelE-like_toxin"/>
</dbReference>
<comment type="caution">
    <text evidence="3">The sequence shown here is derived from an EMBL/GenBank/DDBJ whole genome shotgun (WGS) entry which is preliminary data.</text>
</comment>
<dbReference type="PANTHER" id="PTHR33755">
    <property type="entry name" value="TOXIN PARE1-RELATED"/>
    <property type="match status" value="1"/>
</dbReference>
<proteinExistence type="inferred from homology"/>
<dbReference type="RefSeq" id="WP_135174166.1">
    <property type="nucleotide sequence ID" value="NZ_SPQT01000004.1"/>
</dbReference>